<gene>
    <name evidence="6" type="ORF">AAFF_G00018660</name>
</gene>
<dbReference type="PROSITE" id="PS50915">
    <property type="entry name" value="CRYSTALLIN_BETA_GAMMA"/>
    <property type="match status" value="2"/>
</dbReference>
<dbReference type="Proteomes" id="UP001221898">
    <property type="component" value="Unassembled WGS sequence"/>
</dbReference>
<feature type="domain" description="Beta/gamma crystallin 'Greek key'" evidence="5">
    <location>
        <begin position="54"/>
        <end position="94"/>
    </location>
</feature>
<keyword evidence="3" id="KW-0273">Eye lens protein</keyword>
<comment type="similarity">
    <text evidence="2">Belongs to the beta/gamma-crystallin family.</text>
</comment>
<dbReference type="AlphaFoldDB" id="A0AAD7S5A5"/>
<evidence type="ECO:0000256" key="3">
    <source>
        <dbReference type="ARBA" id="ARBA00022613"/>
    </source>
</evidence>
<organism evidence="6 7">
    <name type="scientific">Aldrovandia affinis</name>
    <dbReference type="NCBI Taxonomy" id="143900"/>
    <lineage>
        <taxon>Eukaryota</taxon>
        <taxon>Metazoa</taxon>
        <taxon>Chordata</taxon>
        <taxon>Craniata</taxon>
        <taxon>Vertebrata</taxon>
        <taxon>Euteleostomi</taxon>
        <taxon>Actinopterygii</taxon>
        <taxon>Neopterygii</taxon>
        <taxon>Teleostei</taxon>
        <taxon>Notacanthiformes</taxon>
        <taxon>Halosauridae</taxon>
        <taxon>Aldrovandia</taxon>
    </lineage>
</organism>
<dbReference type="PRINTS" id="PR01367">
    <property type="entry name" value="BGCRYSTALLIN"/>
</dbReference>
<evidence type="ECO:0000313" key="7">
    <source>
        <dbReference type="Proteomes" id="UP001221898"/>
    </source>
</evidence>
<keyword evidence="7" id="KW-1185">Reference proteome</keyword>
<proteinExistence type="inferred from homology"/>
<dbReference type="SMART" id="SM00247">
    <property type="entry name" value="XTALbg"/>
    <property type="match status" value="1"/>
</dbReference>
<dbReference type="GO" id="GO:0007601">
    <property type="term" value="P:visual perception"/>
    <property type="evidence" value="ECO:0007669"/>
    <property type="project" value="TreeGrafter"/>
</dbReference>
<keyword evidence="4" id="KW-0677">Repeat</keyword>
<accession>A0AAD7S5A5</accession>
<sequence>MEAVERPSYMGCQYVLYPEYQHWVGFKDSIRSYRTFSYLSSLVTGGYHDPAAGPIACVYERPDFQGQMMDFSDDCESVQDHFRSRDINSCNVAEGYWTLYEHPSHRGRHYFLRPGRYRKCSDWGAICVTTGSFHRVTDF</sequence>
<dbReference type="InterPro" id="IPR050252">
    <property type="entry name" value="Beta/Gamma-Crystallin"/>
</dbReference>
<dbReference type="GO" id="GO:0005212">
    <property type="term" value="F:structural constituent of eye lens"/>
    <property type="evidence" value="ECO:0007669"/>
    <property type="project" value="UniProtKB-KW"/>
</dbReference>
<dbReference type="PANTHER" id="PTHR11818:SF119">
    <property type="entry name" value="GAMMA-CRYSTALLIN D"/>
    <property type="match status" value="1"/>
</dbReference>
<dbReference type="Pfam" id="PF00030">
    <property type="entry name" value="Crystall"/>
    <property type="match status" value="1"/>
</dbReference>
<dbReference type="InterPro" id="IPR001064">
    <property type="entry name" value="Beta/gamma_crystallin"/>
</dbReference>
<evidence type="ECO:0000256" key="4">
    <source>
        <dbReference type="ARBA" id="ARBA00022737"/>
    </source>
</evidence>
<evidence type="ECO:0000256" key="1">
    <source>
        <dbReference type="ARBA" id="ARBA00003689"/>
    </source>
</evidence>
<dbReference type="PANTHER" id="PTHR11818">
    <property type="entry name" value="BETA/GAMMA CRYSTALLIN"/>
    <property type="match status" value="1"/>
</dbReference>
<comment type="function">
    <text evidence="1">Crystallins are the dominant structural components of the vertebrate eye lens.</text>
</comment>
<evidence type="ECO:0000313" key="6">
    <source>
        <dbReference type="EMBL" id="KAJ8396289.1"/>
    </source>
</evidence>
<comment type="caution">
    <text evidence="6">The sequence shown here is derived from an EMBL/GenBank/DDBJ whole genome shotgun (WGS) entry which is preliminary data.</text>
</comment>
<dbReference type="EMBL" id="JAINUG010000107">
    <property type="protein sequence ID" value="KAJ8396289.1"/>
    <property type="molecule type" value="Genomic_DNA"/>
</dbReference>
<reference evidence="6" key="1">
    <citation type="journal article" date="2023" name="Science">
        <title>Genome structures resolve the early diversification of teleost fishes.</title>
        <authorList>
            <person name="Parey E."/>
            <person name="Louis A."/>
            <person name="Montfort J."/>
            <person name="Bouchez O."/>
            <person name="Roques C."/>
            <person name="Iampietro C."/>
            <person name="Lluch J."/>
            <person name="Castinel A."/>
            <person name="Donnadieu C."/>
            <person name="Desvignes T."/>
            <person name="Floi Bucao C."/>
            <person name="Jouanno E."/>
            <person name="Wen M."/>
            <person name="Mejri S."/>
            <person name="Dirks R."/>
            <person name="Jansen H."/>
            <person name="Henkel C."/>
            <person name="Chen W.J."/>
            <person name="Zahm M."/>
            <person name="Cabau C."/>
            <person name="Klopp C."/>
            <person name="Thompson A.W."/>
            <person name="Robinson-Rechavi M."/>
            <person name="Braasch I."/>
            <person name="Lecointre G."/>
            <person name="Bobe J."/>
            <person name="Postlethwait J.H."/>
            <person name="Berthelot C."/>
            <person name="Roest Crollius H."/>
            <person name="Guiguen Y."/>
        </authorList>
    </citation>
    <scope>NUCLEOTIDE SEQUENCE</scope>
    <source>
        <strain evidence="6">NC1722</strain>
    </source>
</reference>
<dbReference type="GO" id="GO:0002088">
    <property type="term" value="P:lens development in camera-type eye"/>
    <property type="evidence" value="ECO:0007669"/>
    <property type="project" value="TreeGrafter"/>
</dbReference>
<protein>
    <recommendedName>
        <fullName evidence="5">Beta/gamma crystallin 'Greek key' domain-containing protein</fullName>
    </recommendedName>
</protein>
<dbReference type="SUPFAM" id="SSF49695">
    <property type="entry name" value="gamma-Crystallin-like"/>
    <property type="match status" value="1"/>
</dbReference>
<dbReference type="FunFam" id="2.60.20.10:FF:000003">
    <property type="entry name" value="Crystallin gamma S"/>
    <property type="match status" value="1"/>
</dbReference>
<evidence type="ECO:0000259" key="5">
    <source>
        <dbReference type="PROSITE" id="PS50915"/>
    </source>
</evidence>
<evidence type="ECO:0000256" key="2">
    <source>
        <dbReference type="ARBA" id="ARBA00009646"/>
    </source>
</evidence>
<name>A0AAD7S5A5_9TELE</name>
<dbReference type="InterPro" id="IPR011024">
    <property type="entry name" value="G_crystallin-like"/>
</dbReference>
<dbReference type="Gene3D" id="2.60.20.10">
    <property type="entry name" value="Crystallins"/>
    <property type="match status" value="1"/>
</dbReference>
<feature type="domain" description="Beta/gamma crystallin 'Greek key'" evidence="5">
    <location>
        <begin position="95"/>
        <end position="138"/>
    </location>
</feature>